<evidence type="ECO:0000256" key="1">
    <source>
        <dbReference type="SAM" id="SignalP"/>
    </source>
</evidence>
<dbReference type="EMBL" id="JBHTJO010000001">
    <property type="protein sequence ID" value="MFD0986489.1"/>
    <property type="molecule type" value="Genomic_DNA"/>
</dbReference>
<feature type="chain" id="PRO_5045497323" evidence="1">
    <location>
        <begin position="20"/>
        <end position="197"/>
    </location>
</feature>
<name>A0ABW3J8V1_9HYPH</name>
<feature type="signal peptide" evidence="1">
    <location>
        <begin position="1"/>
        <end position="19"/>
    </location>
</feature>
<gene>
    <name evidence="2" type="ORF">ACFQ2F_05200</name>
</gene>
<organism evidence="2 3">
    <name type="scientific">Methyloligella solikamskensis</name>
    <dbReference type="NCBI Taxonomy" id="1177756"/>
    <lineage>
        <taxon>Bacteria</taxon>
        <taxon>Pseudomonadati</taxon>
        <taxon>Pseudomonadota</taxon>
        <taxon>Alphaproteobacteria</taxon>
        <taxon>Hyphomicrobiales</taxon>
        <taxon>Hyphomicrobiaceae</taxon>
        <taxon>Methyloligella</taxon>
    </lineage>
</organism>
<comment type="caution">
    <text evidence="2">The sequence shown here is derived from an EMBL/GenBank/DDBJ whole genome shotgun (WGS) entry which is preliminary data.</text>
</comment>
<keyword evidence="3" id="KW-1185">Reference proteome</keyword>
<evidence type="ECO:0000313" key="2">
    <source>
        <dbReference type="EMBL" id="MFD0986489.1"/>
    </source>
</evidence>
<dbReference type="SUPFAM" id="SSF110296">
    <property type="entry name" value="Oligoxyloglucan reducing end-specific cellobiohydrolase"/>
    <property type="match status" value="1"/>
</dbReference>
<protein>
    <submittedName>
        <fullName evidence="2">Uncharacterized protein</fullName>
    </submittedName>
</protein>
<keyword evidence="1" id="KW-0732">Signal</keyword>
<dbReference type="Proteomes" id="UP001597102">
    <property type="component" value="Unassembled WGS sequence"/>
</dbReference>
<dbReference type="RefSeq" id="WP_379086719.1">
    <property type="nucleotide sequence ID" value="NZ_JBHTJO010000001.1"/>
</dbReference>
<reference evidence="3" key="1">
    <citation type="journal article" date="2019" name="Int. J. Syst. Evol. Microbiol.">
        <title>The Global Catalogue of Microorganisms (GCM) 10K type strain sequencing project: providing services to taxonomists for standard genome sequencing and annotation.</title>
        <authorList>
            <consortium name="The Broad Institute Genomics Platform"/>
            <consortium name="The Broad Institute Genome Sequencing Center for Infectious Disease"/>
            <person name="Wu L."/>
            <person name="Ma J."/>
        </authorList>
    </citation>
    <scope>NUCLEOTIDE SEQUENCE [LARGE SCALE GENOMIC DNA]</scope>
    <source>
        <strain evidence="3">CCUG 61697</strain>
    </source>
</reference>
<proteinExistence type="predicted"/>
<sequence>MRLPIAALLLLASTIPASAETCRETFVRLLTDKTEKGPVKIHVTQEIKGGPTTKNYNYQAEPGHWMTEMIEPASMMWSLVYDNAMYTSTDKGKTWTKVRTMESSENEASTENTMAEAAKTVANESCGEAEIDGVMHKTVEADYDIPAYQTKHHQKYWVNPETGWISKAVTETSQTGFESVATQIIEPAPDLELPTPE</sequence>
<evidence type="ECO:0000313" key="3">
    <source>
        <dbReference type="Proteomes" id="UP001597102"/>
    </source>
</evidence>
<accession>A0ABW3J8V1</accession>